<dbReference type="OrthoDB" id="331948at2759"/>
<evidence type="ECO:0000313" key="10">
    <source>
        <dbReference type="EMBL" id="CAA3002677.1"/>
    </source>
</evidence>
<evidence type="ECO:0000256" key="4">
    <source>
        <dbReference type="ARBA" id="ARBA00022692"/>
    </source>
</evidence>
<dbReference type="InterPro" id="IPR001594">
    <property type="entry name" value="Palmitoyltrfase_DHHC"/>
</dbReference>
<evidence type="ECO:0000256" key="7">
    <source>
        <dbReference type="ARBA" id="ARBA00023315"/>
    </source>
</evidence>
<keyword evidence="4 8" id="KW-0812">Transmembrane</keyword>
<dbReference type="PROSITE" id="PS50216">
    <property type="entry name" value="DHHC"/>
    <property type="match status" value="1"/>
</dbReference>
<comment type="catalytic activity">
    <reaction evidence="8">
        <text>L-cysteinyl-[protein] + hexadecanoyl-CoA = S-hexadecanoyl-L-cysteinyl-[protein] + CoA</text>
        <dbReference type="Rhea" id="RHEA:36683"/>
        <dbReference type="Rhea" id="RHEA-COMP:10131"/>
        <dbReference type="Rhea" id="RHEA-COMP:11032"/>
        <dbReference type="ChEBI" id="CHEBI:29950"/>
        <dbReference type="ChEBI" id="CHEBI:57287"/>
        <dbReference type="ChEBI" id="CHEBI:57379"/>
        <dbReference type="ChEBI" id="CHEBI:74151"/>
        <dbReference type="EC" id="2.3.1.225"/>
    </reaction>
</comment>
<name>A0A8S0TBT8_OLEEU</name>
<keyword evidence="7 8" id="KW-0012">Acyltransferase</keyword>
<organism evidence="10 11">
    <name type="scientific">Olea europaea subsp. europaea</name>
    <dbReference type="NCBI Taxonomy" id="158383"/>
    <lineage>
        <taxon>Eukaryota</taxon>
        <taxon>Viridiplantae</taxon>
        <taxon>Streptophyta</taxon>
        <taxon>Embryophyta</taxon>
        <taxon>Tracheophyta</taxon>
        <taxon>Spermatophyta</taxon>
        <taxon>Magnoliopsida</taxon>
        <taxon>eudicotyledons</taxon>
        <taxon>Gunneridae</taxon>
        <taxon>Pentapetalae</taxon>
        <taxon>asterids</taxon>
        <taxon>lamiids</taxon>
        <taxon>Lamiales</taxon>
        <taxon>Oleaceae</taxon>
        <taxon>Oleeae</taxon>
        <taxon>Olea</taxon>
    </lineage>
</organism>
<keyword evidence="11" id="KW-1185">Reference proteome</keyword>
<dbReference type="InterPro" id="IPR039859">
    <property type="entry name" value="PFA4/ZDH16/20/ERF2-like"/>
</dbReference>
<dbReference type="GO" id="GO:0019706">
    <property type="term" value="F:protein-cysteine S-palmitoyltransferase activity"/>
    <property type="evidence" value="ECO:0007669"/>
    <property type="project" value="UniProtKB-EC"/>
</dbReference>
<comment type="subcellular location">
    <subcellularLocation>
        <location evidence="1">Endomembrane system</location>
        <topology evidence="1">Multi-pass membrane protein</topology>
    </subcellularLocation>
</comment>
<comment type="caution">
    <text evidence="10">The sequence shown here is derived from an EMBL/GenBank/DDBJ whole genome shotgun (WGS) entry which is preliminary data.</text>
</comment>
<evidence type="ECO:0000256" key="1">
    <source>
        <dbReference type="ARBA" id="ARBA00004127"/>
    </source>
</evidence>
<evidence type="ECO:0000313" key="11">
    <source>
        <dbReference type="Proteomes" id="UP000594638"/>
    </source>
</evidence>
<protein>
    <recommendedName>
        <fullName evidence="8">S-acyltransferase</fullName>
        <ecNumber evidence="8">2.3.1.225</ecNumber>
    </recommendedName>
    <alternativeName>
        <fullName evidence="8">Palmitoyltransferase</fullName>
    </alternativeName>
</protein>
<evidence type="ECO:0000256" key="8">
    <source>
        <dbReference type="RuleBase" id="RU079119"/>
    </source>
</evidence>
<feature type="transmembrane region" description="Helical" evidence="8">
    <location>
        <begin position="7"/>
        <end position="30"/>
    </location>
</feature>
<dbReference type="Pfam" id="PF01529">
    <property type="entry name" value="DHHC"/>
    <property type="match status" value="1"/>
</dbReference>
<feature type="transmembrane region" description="Helical" evidence="8">
    <location>
        <begin position="180"/>
        <end position="200"/>
    </location>
</feature>
<evidence type="ECO:0000256" key="6">
    <source>
        <dbReference type="ARBA" id="ARBA00023136"/>
    </source>
</evidence>
<dbReference type="EMBL" id="CACTIH010005865">
    <property type="protein sequence ID" value="CAA3002677.1"/>
    <property type="molecule type" value="Genomic_DNA"/>
</dbReference>
<dbReference type="EC" id="2.3.1.225" evidence="8"/>
<evidence type="ECO:0000256" key="3">
    <source>
        <dbReference type="ARBA" id="ARBA00022679"/>
    </source>
</evidence>
<gene>
    <name evidence="10" type="ORF">OLEA9_A043620</name>
</gene>
<dbReference type="Gramene" id="OE9A043620T2">
    <property type="protein sequence ID" value="OE9A043620C2"/>
    <property type="gene ID" value="OE9A043620"/>
</dbReference>
<sequence>MARGFKFSFHVSLVTAAIIYVYLSTVFVFIDQWVGLGSSPGMMNAAAFTFLAVMCIYSYRLAIFTDPGRVPSSFVPDIEDSERQIHEIKRKGGDLRFCQKCSHYKPPRAHHCRVCNRCVLRMDHHCMWMNNCVGHANHKIFFVFIVYAVLACIYSLVLLIGSLTVDTEDDTEDSFRTVYVTYPEFFFFFPFYYYYYFFFFG</sequence>
<keyword evidence="6 8" id="KW-0472">Membrane</keyword>
<dbReference type="PANTHER" id="PTHR12246">
    <property type="entry name" value="PALMITOYLTRANSFERASE ZDHHC16"/>
    <property type="match status" value="1"/>
</dbReference>
<accession>A0A8S0TBT8</accession>
<keyword evidence="5 8" id="KW-1133">Transmembrane helix</keyword>
<evidence type="ECO:0000256" key="5">
    <source>
        <dbReference type="ARBA" id="ARBA00022989"/>
    </source>
</evidence>
<dbReference type="Proteomes" id="UP000594638">
    <property type="component" value="Unassembled WGS sequence"/>
</dbReference>
<keyword evidence="3 8" id="KW-0808">Transferase</keyword>
<dbReference type="GO" id="GO:0012505">
    <property type="term" value="C:endomembrane system"/>
    <property type="evidence" value="ECO:0007669"/>
    <property type="project" value="UniProtKB-SubCell"/>
</dbReference>
<dbReference type="AlphaFoldDB" id="A0A8S0TBT8"/>
<evidence type="ECO:0000259" key="9">
    <source>
        <dbReference type="Pfam" id="PF01529"/>
    </source>
</evidence>
<feature type="domain" description="Palmitoyltransferase DHHC" evidence="9">
    <location>
        <begin position="94"/>
        <end position="198"/>
    </location>
</feature>
<proteinExistence type="inferred from homology"/>
<reference evidence="10 11" key="1">
    <citation type="submission" date="2019-12" db="EMBL/GenBank/DDBJ databases">
        <authorList>
            <person name="Alioto T."/>
            <person name="Alioto T."/>
            <person name="Gomez Garrido J."/>
        </authorList>
    </citation>
    <scope>NUCLEOTIDE SEQUENCE [LARGE SCALE GENOMIC DNA]</scope>
</reference>
<feature type="transmembrane region" description="Helical" evidence="8">
    <location>
        <begin position="140"/>
        <end position="160"/>
    </location>
</feature>
<evidence type="ECO:0000256" key="2">
    <source>
        <dbReference type="ARBA" id="ARBA00008574"/>
    </source>
</evidence>
<comment type="domain">
    <text evidence="8">The DHHC domain is required for palmitoyltransferase activity.</text>
</comment>
<feature type="transmembrane region" description="Helical" evidence="8">
    <location>
        <begin position="42"/>
        <end position="59"/>
    </location>
</feature>
<comment type="similarity">
    <text evidence="2 8">Belongs to the DHHC palmitoyltransferase family.</text>
</comment>